<dbReference type="Pfam" id="PF14111">
    <property type="entry name" value="DUF4283"/>
    <property type="match status" value="1"/>
</dbReference>
<gene>
    <name evidence="2" type="ORF">CK203_093309</name>
</gene>
<dbReference type="PANTHER" id="PTHR34427">
    <property type="entry name" value="DUF4283 DOMAIN PROTEIN"/>
    <property type="match status" value="1"/>
</dbReference>
<dbReference type="PANTHER" id="PTHR34427:SF5">
    <property type="entry name" value="DUF4283 DOMAIN-CONTAINING PROTEIN"/>
    <property type="match status" value="1"/>
</dbReference>
<comment type="caution">
    <text evidence="2">The sequence shown here is derived from an EMBL/GenBank/DDBJ whole genome shotgun (WGS) entry which is preliminary data.</text>
</comment>
<feature type="domain" description="DUF4283" evidence="1">
    <location>
        <begin position="70"/>
        <end position="130"/>
    </location>
</feature>
<dbReference type="AlphaFoldDB" id="A0A438E2W1"/>
<evidence type="ECO:0000259" key="1">
    <source>
        <dbReference type="Pfam" id="PF14111"/>
    </source>
</evidence>
<dbReference type="EMBL" id="QGNW01001416">
    <property type="protein sequence ID" value="RVW42036.1"/>
    <property type="molecule type" value="Genomic_DNA"/>
</dbReference>
<accession>A0A438E2W1</accession>
<protein>
    <recommendedName>
        <fullName evidence="1">DUF4283 domain-containing protein</fullName>
    </recommendedName>
</protein>
<evidence type="ECO:0000313" key="2">
    <source>
        <dbReference type="EMBL" id="RVW42036.1"/>
    </source>
</evidence>
<name>A0A438E2W1_VITVI</name>
<dbReference type="Proteomes" id="UP000288805">
    <property type="component" value="Unassembled WGS sequence"/>
</dbReference>
<dbReference type="InterPro" id="IPR025558">
    <property type="entry name" value="DUF4283"/>
</dbReference>
<organism evidence="2 3">
    <name type="scientific">Vitis vinifera</name>
    <name type="common">Grape</name>
    <dbReference type="NCBI Taxonomy" id="29760"/>
    <lineage>
        <taxon>Eukaryota</taxon>
        <taxon>Viridiplantae</taxon>
        <taxon>Streptophyta</taxon>
        <taxon>Embryophyta</taxon>
        <taxon>Tracheophyta</taxon>
        <taxon>Spermatophyta</taxon>
        <taxon>Magnoliopsida</taxon>
        <taxon>eudicotyledons</taxon>
        <taxon>Gunneridae</taxon>
        <taxon>Pentapetalae</taxon>
        <taxon>rosids</taxon>
        <taxon>Vitales</taxon>
        <taxon>Vitaceae</taxon>
        <taxon>Viteae</taxon>
        <taxon>Vitis</taxon>
    </lineage>
</organism>
<proteinExistence type="predicted"/>
<sequence>MKCGRKGLSGGWNILAEKLRAVGVVPTGGLKNPLSIEVLKKEKELEPRTYVDVAKSKTGSWENGATPPPELDFLKYWAGHAWLLKGKLNIVVLGKGLLLFEFELLSEAERILLRGKRRVKDNVLFLEKWHRGGCFCNGANGNEAWVRVVGLPLHLWSREIVGEGGRQGFTYLRPVSGGVGVLFSPAVVGNPALRKSVGKGGATHGEVGVQGEPSCGSSSKGAIVFFSDPAVRGPGMEATDGEDRLGNRVKFRSGLGEGSYKIACEVAQLQRPVESRPIMLKGWQSGCEERPFYIKGPFVGCEGMSEMGLGHAIEGINGVRAHSLFEVAEMEARATKEASRARVRKGPFGLEETVEGVGFQAPLCAVLNDGSPWVMDSEEEKSKEGVEGEILKLLLRLKTRRDQGKKKGTLGLTRGGAKPRCGEISGVGSFECQGCSWRVVVFWDNRVLELMGMEEPFAGFGMTHGVLEKILIRFPNEGRRGGRVSSSMRRFSEVIDDLDLTDLPLQGVLFLGQCRITFPSYWIGEGERGHVPFRFENMWLKEEGFKDLLKGWWQGLSFSGSFSFILAEKLKALKAILKTWNKDVFGKVGVNKRLALDKVAFWDSQKKMRLLSMEELEARKEAKGI</sequence>
<evidence type="ECO:0000313" key="3">
    <source>
        <dbReference type="Proteomes" id="UP000288805"/>
    </source>
</evidence>
<reference evidence="2 3" key="1">
    <citation type="journal article" date="2018" name="PLoS Genet.">
        <title>Population sequencing reveals clonal diversity and ancestral inbreeding in the grapevine cultivar Chardonnay.</title>
        <authorList>
            <person name="Roach M.J."/>
            <person name="Johnson D.L."/>
            <person name="Bohlmann J."/>
            <person name="van Vuuren H.J."/>
            <person name="Jones S.J."/>
            <person name="Pretorius I.S."/>
            <person name="Schmidt S.A."/>
            <person name="Borneman A.R."/>
        </authorList>
    </citation>
    <scope>NUCLEOTIDE SEQUENCE [LARGE SCALE GENOMIC DNA]</scope>
    <source>
        <strain evidence="3">cv. Chardonnay</strain>
        <tissue evidence="2">Leaf</tissue>
    </source>
</reference>